<comment type="caution">
    <text evidence="4">The sequence shown here is derived from an EMBL/GenBank/DDBJ whole genome shotgun (WGS) entry which is preliminary data.</text>
</comment>
<evidence type="ECO:0000259" key="2">
    <source>
        <dbReference type="Pfam" id="PF13087"/>
    </source>
</evidence>
<reference evidence="4" key="1">
    <citation type="submission" date="2022-08" db="EMBL/GenBank/DDBJ databases">
        <title>Novel sulfate-reducing endosymbionts in the free-living metamonad Anaeramoeba.</title>
        <authorList>
            <person name="Jerlstrom-Hultqvist J."/>
            <person name="Cepicka I."/>
            <person name="Gallot-Lavallee L."/>
            <person name="Salas-Leiva D."/>
            <person name="Curtis B.A."/>
            <person name="Zahonova K."/>
            <person name="Pipaliya S."/>
            <person name="Dacks J."/>
            <person name="Roger A.J."/>
        </authorList>
    </citation>
    <scope>NUCLEOTIDE SEQUENCE</scope>
    <source>
        <strain evidence="4">Schooner1</strain>
    </source>
</reference>
<dbReference type="Pfam" id="PF13087">
    <property type="entry name" value="AAA_12"/>
    <property type="match status" value="1"/>
</dbReference>
<keyword evidence="4" id="KW-0547">Nucleotide-binding</keyword>
<dbReference type="Gene3D" id="3.40.50.300">
    <property type="entry name" value="P-loop containing nucleotide triphosphate hydrolases"/>
    <property type="match status" value="2"/>
</dbReference>
<evidence type="ECO:0000259" key="3">
    <source>
        <dbReference type="Pfam" id="PF16399"/>
    </source>
</evidence>
<feature type="compositionally biased region" description="Low complexity" evidence="1">
    <location>
        <begin position="377"/>
        <end position="396"/>
    </location>
</feature>
<dbReference type="Pfam" id="PF16399">
    <property type="entry name" value="Aquarius_N_1st"/>
    <property type="match status" value="1"/>
</dbReference>
<dbReference type="PANTHER" id="PTHR10887">
    <property type="entry name" value="DNA2/NAM7 HELICASE FAMILY"/>
    <property type="match status" value="1"/>
</dbReference>
<dbReference type="EMBL" id="JAOAOG010000197">
    <property type="protein sequence ID" value="KAJ6240953.1"/>
    <property type="molecule type" value="Genomic_DNA"/>
</dbReference>
<sequence length="1514" mass="179268">MQNIQSIANKHWKQKNTNFDLKIVKTIYDSLSNTPEIITILQETSFLENYLWPNLTFNSEKLHFLTIIKIINSLKWLPRSIPLNKFMIFVIVIIRDYLINNDNKNISIVEKIEIIQFFIKCFSEPDNETISSIVLRLVSLPNWIVLSENELQSEFEQSKELSVSWKKLKRIWNKTKKIKKTKKNMVRIELLEVSKNFLSIIFQQYFQILNQLSKIIEQENNEEMNILIKYLHSIVQLFFSFLARLSLRRFFLPVFKHHHLIEKTYLSKLFFLKSNSNTKLNNFKNLIKYLDNYEEYPINSHTGKMKLKENIMVEKEQGIFFLQKTAFHHFPQVLKPLILDSVSNSMKPKILEKYLNNLSLDQLLNLVKLSMDLENIQNDNNDNNKNNNNNNNNQNDDLNKEKSLIIKILKRRFSKNKWLNNKKLNLFFPKSFIIMDNGKIKFKKNMNLQCPELSLQYLSYHDFFYRNLNFLLKNHNLKLISELENVFKRSSKKELFTPGKSIINLLKSEIIAVEKPELGSQIPNNVRCNIYFDLFENFKILQEIDPKRELKYRKYWDKTPIGTGVILLKYKKDKTNPSQYIISNLHLGTVIKETKSIKLNKKKKPNNNDDNSNIDKINNENNNDNTESNVDDDFSNTRVLEIELDPEQYQKNLKVNKLNIYKEFNVIIKRDLLLNSIITNYGKTGQKQLQSNYEIQFIKLAKKLINNSFTLFKKIELPKWFNDLFLGYGEFDSLFKLLLKKKEIPLYDSLINENQIKNIFNTNVILKKNNELKIPKFSIFKNTQNYKFVISKKNNNTENHDDDNEDDENNNKHQANERKRKNKNNLLNEEEKYQFIMNEITENNLFTKNYNNHNFTQNQILAIICSNLPGLLLVNGPYGTGKKTVLSQIVSNFYKNQLLKYRNDNLNNKDGNNSNNKKIFIVTKTKNELENIFKKLNLLGIEYRHLLKLQDWEYENENSQTPNSLKNLLDHCLIRRIALLKQVSKLGKILNVGENVGYTCETGNYFFKTVVQYHYNKFLTINPNTTESVKDSFPFVDFFKKSSIEELFINKFEQDFNVAKELYNTQILPIFMELNEHLLLEQLQSTSSRFHFFTFKQAKIIGTTFDFIVDHFEDFKKNQFQFNTLILSEATNFLDLELLTILQIHQKPKNIEKIIMFGDLSTENGLQEFNDFINHKDGRYSNYNEGKYISTFRRFSRLGANLINFNTQWRINSSIVNLFKNHFLNNFKQLELNNNNLLLKKFLNLEKINTKANNMNSNLNNFPVKNEKKKQRINQKIVSLKDLETTFGDDLNNPGLLYNFQIINVDKYRNVGQEKIGNNDYINYAEAEYIVSVYQYLRFIKYPSNVIKILTPYNSQKRLILKILKQKCSWSKIFNDNYCVSTFDEFHGNYAPIVLISLVKTNENENLISVEQFTNICLHACFGCYVFCNRKLLEKNVRFNFIFNQLQINNMANEKLVLVLDEIFDKTQRKLNQNPKNNKAIFEVDNMIIMSNVIYQFSKAFVNNNKKFIQIEIN</sequence>
<accession>A0ABQ8Y814</accession>
<feature type="compositionally biased region" description="Low complexity" evidence="1">
    <location>
        <begin position="608"/>
        <end position="628"/>
    </location>
</feature>
<dbReference type="InterPro" id="IPR027417">
    <property type="entry name" value="P-loop_NTPase"/>
</dbReference>
<feature type="region of interest" description="Disordered" evidence="1">
    <location>
        <begin position="794"/>
        <end position="826"/>
    </location>
</feature>
<keyword evidence="4" id="KW-0378">Hydrolase</keyword>
<dbReference type="InterPro" id="IPR045055">
    <property type="entry name" value="DNA2/NAM7-like"/>
</dbReference>
<name>A0ABQ8Y814_9EUKA</name>
<dbReference type="GO" id="GO:0004386">
    <property type="term" value="F:helicase activity"/>
    <property type="evidence" value="ECO:0007669"/>
    <property type="project" value="UniProtKB-KW"/>
</dbReference>
<protein>
    <submittedName>
        <fullName evidence="4">RNA helicase aquarius</fullName>
    </submittedName>
</protein>
<feature type="domain" description="DNA2/NAM7 helicase-like C-terminal" evidence="2">
    <location>
        <begin position="1190"/>
        <end position="1407"/>
    </location>
</feature>
<dbReference type="PANTHER" id="PTHR10887:SF5">
    <property type="entry name" value="RNA HELICASE AQUARIUS"/>
    <property type="match status" value="1"/>
</dbReference>
<keyword evidence="4" id="KW-0347">Helicase</keyword>
<proteinExistence type="predicted"/>
<organism evidence="4 5">
    <name type="scientific">Anaeramoeba flamelloides</name>
    <dbReference type="NCBI Taxonomy" id="1746091"/>
    <lineage>
        <taxon>Eukaryota</taxon>
        <taxon>Metamonada</taxon>
        <taxon>Anaeramoebidae</taxon>
        <taxon>Anaeramoeba</taxon>
    </lineage>
</organism>
<dbReference type="SUPFAM" id="SSF52540">
    <property type="entry name" value="P-loop containing nucleoside triphosphate hydrolases"/>
    <property type="match status" value="1"/>
</dbReference>
<keyword evidence="5" id="KW-1185">Reference proteome</keyword>
<evidence type="ECO:0000256" key="1">
    <source>
        <dbReference type="SAM" id="MobiDB-lite"/>
    </source>
</evidence>
<gene>
    <name evidence="4" type="ORF">M0813_23602</name>
</gene>
<keyword evidence="4" id="KW-0067">ATP-binding</keyword>
<dbReference type="InterPro" id="IPR032174">
    <property type="entry name" value="Aquarius_N"/>
</dbReference>
<dbReference type="Proteomes" id="UP001150062">
    <property type="component" value="Unassembled WGS sequence"/>
</dbReference>
<feature type="domain" description="RNA helicase aquarius N-terminal" evidence="3">
    <location>
        <begin position="4"/>
        <end position="387"/>
    </location>
</feature>
<evidence type="ECO:0000313" key="5">
    <source>
        <dbReference type="Proteomes" id="UP001150062"/>
    </source>
</evidence>
<dbReference type="InterPro" id="IPR041679">
    <property type="entry name" value="DNA2/NAM7-like_C"/>
</dbReference>
<evidence type="ECO:0000313" key="4">
    <source>
        <dbReference type="EMBL" id="KAJ6240953.1"/>
    </source>
</evidence>
<feature type="region of interest" description="Disordered" evidence="1">
    <location>
        <begin position="598"/>
        <end position="632"/>
    </location>
</feature>
<feature type="region of interest" description="Disordered" evidence="1">
    <location>
        <begin position="377"/>
        <end position="397"/>
    </location>
</feature>